<proteinExistence type="predicted"/>
<accession>A0A1R3HIU6</accession>
<feature type="transmembrane region" description="Helical" evidence="1">
    <location>
        <begin position="21"/>
        <end position="40"/>
    </location>
</feature>
<evidence type="ECO:0000313" key="2">
    <source>
        <dbReference type="EMBL" id="OMO70276.1"/>
    </source>
</evidence>
<evidence type="ECO:0000313" key="3">
    <source>
        <dbReference type="Proteomes" id="UP000187203"/>
    </source>
</evidence>
<dbReference type="EMBL" id="AWUE01020017">
    <property type="protein sequence ID" value="OMO70276.1"/>
    <property type="molecule type" value="Genomic_DNA"/>
</dbReference>
<gene>
    <name evidence="2" type="ORF">COLO4_28657</name>
</gene>
<keyword evidence="1" id="KW-0812">Transmembrane</keyword>
<dbReference type="AlphaFoldDB" id="A0A1R3HIU6"/>
<comment type="caution">
    <text evidence="2">The sequence shown here is derived from an EMBL/GenBank/DDBJ whole genome shotgun (WGS) entry which is preliminary data.</text>
</comment>
<keyword evidence="1" id="KW-0472">Membrane</keyword>
<name>A0A1R3HIU6_9ROSI</name>
<dbReference type="Proteomes" id="UP000187203">
    <property type="component" value="Unassembled WGS sequence"/>
</dbReference>
<keyword evidence="1" id="KW-1133">Transmembrane helix</keyword>
<keyword evidence="3" id="KW-1185">Reference proteome</keyword>
<sequence>MGSRKERLSWRNSDDEHLAPFSSFYAMGLLIDTVFLLKYACLLA</sequence>
<organism evidence="2 3">
    <name type="scientific">Corchorus olitorius</name>
    <dbReference type="NCBI Taxonomy" id="93759"/>
    <lineage>
        <taxon>Eukaryota</taxon>
        <taxon>Viridiplantae</taxon>
        <taxon>Streptophyta</taxon>
        <taxon>Embryophyta</taxon>
        <taxon>Tracheophyta</taxon>
        <taxon>Spermatophyta</taxon>
        <taxon>Magnoliopsida</taxon>
        <taxon>eudicotyledons</taxon>
        <taxon>Gunneridae</taxon>
        <taxon>Pentapetalae</taxon>
        <taxon>rosids</taxon>
        <taxon>malvids</taxon>
        <taxon>Malvales</taxon>
        <taxon>Malvaceae</taxon>
        <taxon>Grewioideae</taxon>
        <taxon>Apeibeae</taxon>
        <taxon>Corchorus</taxon>
    </lineage>
</organism>
<reference evidence="3" key="1">
    <citation type="submission" date="2013-09" db="EMBL/GenBank/DDBJ databases">
        <title>Corchorus olitorius genome sequencing.</title>
        <authorList>
            <person name="Alam M."/>
            <person name="Haque M.S."/>
            <person name="Islam M.S."/>
            <person name="Emdad E.M."/>
            <person name="Islam M.M."/>
            <person name="Ahmed B."/>
            <person name="Halim A."/>
            <person name="Hossen Q.M.M."/>
            <person name="Hossain M.Z."/>
            <person name="Ahmed R."/>
            <person name="Khan M.M."/>
            <person name="Islam R."/>
            <person name="Rashid M.M."/>
            <person name="Khan S.A."/>
            <person name="Rahman M.S."/>
            <person name="Alam M."/>
            <person name="Yahiya A.S."/>
            <person name="Khan M.S."/>
            <person name="Azam M.S."/>
            <person name="Haque T."/>
            <person name="Lashkar M.Z.H."/>
            <person name="Akhand A.I."/>
            <person name="Morshed G."/>
            <person name="Roy S."/>
            <person name="Uddin K.S."/>
            <person name="Rabeya T."/>
            <person name="Hossain A.S."/>
            <person name="Chowdhury A."/>
            <person name="Snigdha A.R."/>
            <person name="Mortoza M.S."/>
            <person name="Matin S.A."/>
            <person name="Hoque S.M.E."/>
            <person name="Islam M.K."/>
            <person name="Roy D.K."/>
            <person name="Haider R."/>
            <person name="Moosa M.M."/>
            <person name="Elias S.M."/>
            <person name="Hasan A.M."/>
            <person name="Jahan S."/>
            <person name="Shafiuddin M."/>
            <person name="Mahmood N."/>
            <person name="Shommy N.S."/>
        </authorList>
    </citation>
    <scope>NUCLEOTIDE SEQUENCE [LARGE SCALE GENOMIC DNA]</scope>
    <source>
        <strain evidence="3">cv. O-4</strain>
    </source>
</reference>
<evidence type="ECO:0000256" key="1">
    <source>
        <dbReference type="SAM" id="Phobius"/>
    </source>
</evidence>
<protein>
    <submittedName>
        <fullName evidence="2">Uncharacterized protein</fullName>
    </submittedName>
</protein>